<feature type="domain" description="Reverse transcriptase zinc-binding" evidence="2">
    <location>
        <begin position="117"/>
        <end position="177"/>
    </location>
</feature>
<evidence type="ECO:0008006" key="5">
    <source>
        <dbReference type="Google" id="ProtNLM"/>
    </source>
</evidence>
<dbReference type="PANTHER" id="PTHR47074:SF11">
    <property type="entry name" value="REVERSE TRANSCRIPTASE-LIKE PROTEIN"/>
    <property type="match status" value="1"/>
</dbReference>
<accession>A0A6A3AMG5</accession>
<reference evidence="3" key="1">
    <citation type="submission" date="2019-09" db="EMBL/GenBank/DDBJ databases">
        <title>Draft genome information of white flower Hibiscus syriacus.</title>
        <authorList>
            <person name="Kim Y.-M."/>
        </authorList>
    </citation>
    <scope>NUCLEOTIDE SEQUENCE [LARGE SCALE GENOMIC DNA]</scope>
    <source>
        <strain evidence="3">YM2019G1</strain>
    </source>
</reference>
<name>A0A6A3AMG5_HIBSY</name>
<evidence type="ECO:0000259" key="1">
    <source>
        <dbReference type="Pfam" id="PF13456"/>
    </source>
</evidence>
<feature type="domain" description="RNase H type-1" evidence="1">
    <location>
        <begin position="240"/>
        <end position="329"/>
    </location>
</feature>
<organism evidence="3 4">
    <name type="scientific">Hibiscus syriacus</name>
    <name type="common">Rose of Sharon</name>
    <dbReference type="NCBI Taxonomy" id="106335"/>
    <lineage>
        <taxon>Eukaryota</taxon>
        <taxon>Viridiplantae</taxon>
        <taxon>Streptophyta</taxon>
        <taxon>Embryophyta</taxon>
        <taxon>Tracheophyta</taxon>
        <taxon>Spermatophyta</taxon>
        <taxon>Magnoliopsida</taxon>
        <taxon>eudicotyledons</taxon>
        <taxon>Gunneridae</taxon>
        <taxon>Pentapetalae</taxon>
        <taxon>rosids</taxon>
        <taxon>malvids</taxon>
        <taxon>Malvales</taxon>
        <taxon>Malvaceae</taxon>
        <taxon>Malvoideae</taxon>
        <taxon>Hibiscus</taxon>
    </lineage>
</organism>
<dbReference type="Proteomes" id="UP000436088">
    <property type="component" value="Unassembled WGS sequence"/>
</dbReference>
<dbReference type="AlphaFoldDB" id="A0A6A3AMG5"/>
<dbReference type="InterPro" id="IPR026960">
    <property type="entry name" value="RVT-Znf"/>
</dbReference>
<dbReference type="GO" id="GO:0004523">
    <property type="term" value="F:RNA-DNA hybrid ribonuclease activity"/>
    <property type="evidence" value="ECO:0007669"/>
    <property type="project" value="InterPro"/>
</dbReference>
<dbReference type="GO" id="GO:0003676">
    <property type="term" value="F:nucleic acid binding"/>
    <property type="evidence" value="ECO:0007669"/>
    <property type="project" value="InterPro"/>
</dbReference>
<comment type="caution">
    <text evidence="3">The sequence shown here is derived from an EMBL/GenBank/DDBJ whole genome shotgun (WGS) entry which is preliminary data.</text>
</comment>
<gene>
    <name evidence="3" type="ORF">F3Y22_tig00110430pilonHSYRG00196</name>
</gene>
<sequence length="357" mass="39827">MGCYLLPQGLSDDIVSALRDYWWSGRTFDRGWPLVAWSSLCRPNRVGGRGFRDLRAINVALLGRQLWRLLHSPNSPVSRVFAAKYYPRGHLLSAELGPRPSYACRSLHRAATSLSDGFYWRIGINSTIRMFGWRLAHEALPTGRRLSLAGLSDGLCPLCGTIEETVLHALRDCDEVQFILNSAGFYSSSYPWTTGILWRLVNGDNRLLSLFLLPMMLSLPVLLSLHGPNLTLSSLPTVPVPQHSNPAMVEVTAKTRGILLALQIGCDSAIIESNANNIVTQLYSDALDLSKVRFHLEEARSLLHTYHHISVQPIRRSANKAEHVLATYALPLHSPVFFYFECPSFLNSVVMDDALFG</sequence>
<evidence type="ECO:0000313" key="3">
    <source>
        <dbReference type="EMBL" id="KAE8705063.1"/>
    </source>
</evidence>
<dbReference type="EMBL" id="VEPZ02000983">
    <property type="protein sequence ID" value="KAE8705063.1"/>
    <property type="molecule type" value="Genomic_DNA"/>
</dbReference>
<dbReference type="InterPro" id="IPR052929">
    <property type="entry name" value="RNase_H-like_EbsB-rel"/>
</dbReference>
<dbReference type="PANTHER" id="PTHR47074">
    <property type="entry name" value="BNAC02G40300D PROTEIN"/>
    <property type="match status" value="1"/>
</dbReference>
<protein>
    <recommendedName>
        <fullName evidence="5">Reverse transcriptase zinc-binding domain-containing protein</fullName>
    </recommendedName>
</protein>
<proteinExistence type="predicted"/>
<evidence type="ECO:0000259" key="2">
    <source>
        <dbReference type="Pfam" id="PF13966"/>
    </source>
</evidence>
<dbReference type="Pfam" id="PF13966">
    <property type="entry name" value="zf-RVT"/>
    <property type="match status" value="1"/>
</dbReference>
<dbReference type="Pfam" id="PF13456">
    <property type="entry name" value="RVT_3"/>
    <property type="match status" value="1"/>
</dbReference>
<keyword evidence="4" id="KW-1185">Reference proteome</keyword>
<evidence type="ECO:0000313" key="4">
    <source>
        <dbReference type="Proteomes" id="UP000436088"/>
    </source>
</evidence>
<dbReference type="InterPro" id="IPR002156">
    <property type="entry name" value="RNaseH_domain"/>
</dbReference>